<accession>A0ABP1GGB0</accession>
<dbReference type="InterPro" id="IPR050870">
    <property type="entry name" value="FAST_kinase"/>
</dbReference>
<evidence type="ECO:0000313" key="2">
    <source>
        <dbReference type="EMBL" id="CAL5229728.1"/>
    </source>
</evidence>
<feature type="domain" description="RNA-editing substrate-binding complex 6 protein" evidence="1">
    <location>
        <begin position="221"/>
        <end position="476"/>
    </location>
</feature>
<name>A0ABP1GGB0_9CHLO</name>
<protein>
    <submittedName>
        <fullName evidence="2">G13107 protein</fullName>
    </submittedName>
</protein>
<dbReference type="PANTHER" id="PTHR21228:SF40">
    <property type="entry name" value="LD45607P"/>
    <property type="match status" value="1"/>
</dbReference>
<reference evidence="2 3" key="1">
    <citation type="submission" date="2024-06" db="EMBL/GenBank/DDBJ databases">
        <authorList>
            <person name="Kraege A."/>
            <person name="Thomma B."/>
        </authorList>
    </citation>
    <scope>NUCLEOTIDE SEQUENCE [LARGE SCALE GENOMIC DNA]</scope>
</reference>
<keyword evidence="3" id="KW-1185">Reference proteome</keyword>
<dbReference type="EMBL" id="CAXHTA020000021">
    <property type="protein sequence ID" value="CAL5229728.1"/>
    <property type="molecule type" value="Genomic_DNA"/>
</dbReference>
<proteinExistence type="predicted"/>
<dbReference type="PANTHER" id="PTHR21228">
    <property type="entry name" value="FAST LEU-RICH DOMAIN-CONTAINING"/>
    <property type="match status" value="1"/>
</dbReference>
<comment type="caution">
    <text evidence="2">The sequence shown here is derived from an EMBL/GenBank/DDBJ whole genome shotgun (WGS) entry which is preliminary data.</text>
</comment>
<sequence length="920" mass="101036">MHDLAEILKSADVTDHHIAVAAVLQLPHILRNAAGRSRRAAVMQHPLFASLAKAVRGAIPSAELQDLVVLNAALAELDESSADASCLQALNLAADRLSALLGSGVQMPPHLLSQIVAAVAMSKTLQKEYKSLVGMCVAAIEPQLDKCRPQDLCILASELCHLGLYVQHAGLIRTSVETAISTCHVIPARELASLAHACGTLKNVPNPQMLELASCLERVAAELRPRNIIIVLQAFSAYRTSVPGLTSALAQSLESHLSSLSPTRFSIAMTAFAKLGHRPRGAQAQRLLTELDRRLDGADARSQASLFWAVSRMGLRPSEALLDKASLVLQQKEIQAQIARKQSLLTPRNLAPIIWAWGTYAYAPAAMPYLLEVAQARMQQHNDQDLANVMWGLASCEQPRLATPGLVSAAEQHACSIAASFSPQGLANMLWAFAKLGKPVPRFCSAAAVEVVQRMSAFSLRDLSQILWAFAKLEYRGSAAAVSTMAEHTAAILRVDGPWAMRDVAQITWALGVLAQPEPRYLEACQQAVARRMSQATVVDMINLTWAYAWLGTPPSAPCMQMHSARIGELVNELKPRQLSTVLWAMGRMRSYPGIEIMETLVTRARTSLVEHDPQGIASIAQACAALRHHPGELLDDIIADMERRPSEYERDDWTAVVWALTRLARSPGRLYARLAQEIEEGRVIMDGKLMSTVVWSLAIFRAFESPLYDGILRSVKQCDIRDFDKESVRRLYQACLLSGALRRKAAASLPAQFLLEGRRLWLDVLETDAEPNSALVDVSEALARIGLEHERAPIVGRGTFKMDILLRQLDKDGHPVTIEIITAHKMTRNTHQPVSRVLYRNACLKAWGYTIVPVLLHDWNDLGNSGRPEVRSVKENHLLRLLTPVLHGEAMREKVLSPVLSSDVRGSDGQRGSTREILV</sequence>
<dbReference type="Proteomes" id="UP001497392">
    <property type="component" value="Unassembled WGS sequence"/>
</dbReference>
<gene>
    <name evidence="2" type="primary">g13107</name>
    <name evidence="2" type="ORF">VP750_LOCUS11634</name>
</gene>
<organism evidence="2 3">
    <name type="scientific">Coccomyxa viridis</name>
    <dbReference type="NCBI Taxonomy" id="1274662"/>
    <lineage>
        <taxon>Eukaryota</taxon>
        <taxon>Viridiplantae</taxon>
        <taxon>Chlorophyta</taxon>
        <taxon>core chlorophytes</taxon>
        <taxon>Trebouxiophyceae</taxon>
        <taxon>Trebouxiophyceae incertae sedis</taxon>
        <taxon>Coccomyxaceae</taxon>
        <taxon>Coccomyxa</taxon>
    </lineage>
</organism>
<dbReference type="Pfam" id="PF26188">
    <property type="entry name" value="RESC6"/>
    <property type="match status" value="1"/>
</dbReference>
<evidence type="ECO:0000259" key="1">
    <source>
        <dbReference type="Pfam" id="PF26188"/>
    </source>
</evidence>
<dbReference type="InterPro" id="IPR058917">
    <property type="entry name" value="RESC6_dom"/>
</dbReference>
<evidence type="ECO:0000313" key="3">
    <source>
        <dbReference type="Proteomes" id="UP001497392"/>
    </source>
</evidence>